<feature type="chain" id="PRO_5039495999" evidence="6">
    <location>
        <begin position="31"/>
        <end position="348"/>
    </location>
</feature>
<dbReference type="OrthoDB" id="9793175at2"/>
<evidence type="ECO:0000256" key="4">
    <source>
        <dbReference type="ARBA" id="ARBA00022729"/>
    </source>
</evidence>
<dbReference type="AlphaFoldDB" id="A0A5J5KUL4"/>
<dbReference type="Proteomes" id="UP000325957">
    <property type="component" value="Unassembled WGS sequence"/>
</dbReference>
<comment type="caution">
    <text evidence="8">The sequence shown here is derived from an EMBL/GenBank/DDBJ whole genome shotgun (WGS) entry which is preliminary data.</text>
</comment>
<dbReference type="SUPFAM" id="SSF53807">
    <property type="entry name" value="Helical backbone' metal receptor"/>
    <property type="match status" value="1"/>
</dbReference>
<evidence type="ECO:0000256" key="5">
    <source>
        <dbReference type="SAM" id="MobiDB-lite"/>
    </source>
</evidence>
<dbReference type="InterPro" id="IPR051313">
    <property type="entry name" value="Bact_iron-sidero_bind"/>
</dbReference>
<name>A0A5J5KUL4_9MICC</name>
<dbReference type="Gene3D" id="3.40.50.1980">
    <property type="entry name" value="Nitrogenase molybdenum iron protein domain"/>
    <property type="match status" value="2"/>
</dbReference>
<dbReference type="PROSITE" id="PS50983">
    <property type="entry name" value="FE_B12_PBP"/>
    <property type="match status" value="1"/>
</dbReference>
<dbReference type="CDD" id="cd01146">
    <property type="entry name" value="FhuD"/>
    <property type="match status" value="1"/>
</dbReference>
<dbReference type="GO" id="GO:1901678">
    <property type="term" value="P:iron coordination entity transport"/>
    <property type="evidence" value="ECO:0007669"/>
    <property type="project" value="UniProtKB-ARBA"/>
</dbReference>
<dbReference type="EMBL" id="SZWF01000024">
    <property type="protein sequence ID" value="KAA9393202.1"/>
    <property type="molecule type" value="Genomic_DNA"/>
</dbReference>
<evidence type="ECO:0000256" key="1">
    <source>
        <dbReference type="ARBA" id="ARBA00004196"/>
    </source>
</evidence>
<dbReference type="InterPro" id="IPR002491">
    <property type="entry name" value="ABC_transptr_periplasmic_BD"/>
</dbReference>
<sequence>MTRTVLARGASTSRWFAGLLSISLAGALLAGCASDTADDGASAGATSTEEYTTPRTMPEGKGSGESDGTFSRTVKHFQGETTLEAEPERVVVISTGQADVMLTLGIVPVGSTSGDGAEMIPPYLSDAFADDSAALEEVTYVGSRFDPDIEAIANTDPDLIVMNNAGKDATAMYEGLSEIAPTVATQGTGLYWKQDFLLLADSVGKTEQAQDWLDEFHADAAEFGDGVSDDPTVSFLRKNGDRSRVFGVASFTGSVAEDAGLARPESQTFTDETSVDISAEQLDQADADWIFYGVQGGDETELTSAPLWPTLEAVSAGQAVEVDDDVFYLNVGPTAARGVLTTLEDALG</sequence>
<organism evidence="8 9">
    <name type="scientific">Kocuria coralli</name>
    <dbReference type="NCBI Taxonomy" id="1461025"/>
    <lineage>
        <taxon>Bacteria</taxon>
        <taxon>Bacillati</taxon>
        <taxon>Actinomycetota</taxon>
        <taxon>Actinomycetes</taxon>
        <taxon>Micrococcales</taxon>
        <taxon>Micrococcaceae</taxon>
        <taxon>Kocuria</taxon>
    </lineage>
</organism>
<dbReference type="GO" id="GO:0030288">
    <property type="term" value="C:outer membrane-bounded periplasmic space"/>
    <property type="evidence" value="ECO:0007669"/>
    <property type="project" value="TreeGrafter"/>
</dbReference>
<reference evidence="8 9" key="1">
    <citation type="submission" date="2019-05" db="EMBL/GenBank/DDBJ databases">
        <title>Kocuria coralli sp. nov., a novel actinobacterium isolated from coral reef seawater.</title>
        <authorList>
            <person name="Li J."/>
        </authorList>
    </citation>
    <scope>NUCLEOTIDE SEQUENCE [LARGE SCALE GENOMIC DNA]</scope>
    <source>
        <strain evidence="8 9">SCSIO 13007</strain>
    </source>
</reference>
<dbReference type="PANTHER" id="PTHR30532:SF25">
    <property type="entry name" value="IRON(III) DICITRATE-BINDING PERIPLASMIC PROTEIN"/>
    <property type="match status" value="1"/>
</dbReference>
<feature type="compositionally biased region" description="Low complexity" evidence="5">
    <location>
        <begin position="38"/>
        <end position="48"/>
    </location>
</feature>
<dbReference type="Pfam" id="PF01497">
    <property type="entry name" value="Peripla_BP_2"/>
    <property type="match status" value="1"/>
</dbReference>
<evidence type="ECO:0000256" key="3">
    <source>
        <dbReference type="ARBA" id="ARBA00022448"/>
    </source>
</evidence>
<evidence type="ECO:0000313" key="8">
    <source>
        <dbReference type="EMBL" id="KAA9393202.1"/>
    </source>
</evidence>
<feature type="region of interest" description="Disordered" evidence="5">
    <location>
        <begin position="38"/>
        <end position="71"/>
    </location>
</feature>
<comment type="similarity">
    <text evidence="2">Belongs to the bacterial solute-binding protein 8 family.</text>
</comment>
<evidence type="ECO:0000256" key="6">
    <source>
        <dbReference type="SAM" id="SignalP"/>
    </source>
</evidence>
<keyword evidence="4 6" id="KW-0732">Signal</keyword>
<keyword evidence="9" id="KW-1185">Reference proteome</keyword>
<comment type="subcellular location">
    <subcellularLocation>
        <location evidence="1">Cell envelope</location>
    </subcellularLocation>
</comment>
<protein>
    <submittedName>
        <fullName evidence="8">Iron-siderophore ABC transporter substrate-binding protein</fullName>
    </submittedName>
</protein>
<evidence type="ECO:0000256" key="2">
    <source>
        <dbReference type="ARBA" id="ARBA00008814"/>
    </source>
</evidence>
<accession>A0A5J5KUL4</accession>
<evidence type="ECO:0000259" key="7">
    <source>
        <dbReference type="PROSITE" id="PS50983"/>
    </source>
</evidence>
<keyword evidence="3" id="KW-0813">Transport</keyword>
<gene>
    <name evidence="8" type="ORF">FCK90_13545</name>
</gene>
<dbReference type="PANTHER" id="PTHR30532">
    <property type="entry name" value="IRON III DICITRATE-BINDING PERIPLASMIC PROTEIN"/>
    <property type="match status" value="1"/>
</dbReference>
<evidence type="ECO:0000313" key="9">
    <source>
        <dbReference type="Proteomes" id="UP000325957"/>
    </source>
</evidence>
<proteinExistence type="inferred from homology"/>
<feature type="domain" description="Fe/B12 periplasmic-binding" evidence="7">
    <location>
        <begin position="89"/>
        <end position="348"/>
    </location>
</feature>
<dbReference type="PROSITE" id="PS51257">
    <property type="entry name" value="PROKAR_LIPOPROTEIN"/>
    <property type="match status" value="1"/>
</dbReference>
<feature type="signal peptide" evidence="6">
    <location>
        <begin position="1"/>
        <end position="30"/>
    </location>
</feature>